<reference evidence="10" key="1">
    <citation type="submission" date="2019-08" db="EMBL/GenBank/DDBJ databases">
        <title>Limnoglobus roseus gen. nov., sp. nov., a novel freshwater planctomycete with a giant genome from the family Gemmataceae.</title>
        <authorList>
            <person name="Kulichevskaya I.S."/>
            <person name="Naumoff D.G."/>
            <person name="Miroshnikov K."/>
            <person name="Ivanova A."/>
            <person name="Philippov D.A."/>
            <person name="Hakobyan A."/>
            <person name="Rijpstra I.C."/>
            <person name="Sinninghe Damste J.S."/>
            <person name="Liesack W."/>
            <person name="Dedysh S.N."/>
        </authorList>
    </citation>
    <scope>NUCLEOTIDE SEQUENCE [LARGE SCALE GENOMIC DNA]</scope>
    <source>
        <strain evidence="10">PX52</strain>
    </source>
</reference>
<dbReference type="Gene3D" id="3.30.200.20">
    <property type="entry name" value="Phosphorylase Kinase, domain 1"/>
    <property type="match status" value="1"/>
</dbReference>
<dbReference type="SUPFAM" id="SSF56112">
    <property type="entry name" value="Protein kinase-like (PK-like)"/>
    <property type="match status" value="1"/>
</dbReference>
<keyword evidence="2 5" id="KW-0547">Nucleotide-binding</keyword>
<evidence type="ECO:0000256" key="6">
    <source>
        <dbReference type="SAM" id="MobiDB-lite"/>
    </source>
</evidence>
<feature type="region of interest" description="Disordered" evidence="6">
    <location>
        <begin position="732"/>
        <end position="769"/>
    </location>
</feature>
<organism evidence="9 10">
    <name type="scientific">Limnoglobus roseus</name>
    <dbReference type="NCBI Taxonomy" id="2598579"/>
    <lineage>
        <taxon>Bacteria</taxon>
        <taxon>Pseudomonadati</taxon>
        <taxon>Planctomycetota</taxon>
        <taxon>Planctomycetia</taxon>
        <taxon>Gemmatales</taxon>
        <taxon>Gemmataceae</taxon>
        <taxon>Limnoglobus</taxon>
    </lineage>
</organism>
<dbReference type="KEGG" id="lrs:PX52LOC_07247"/>
<dbReference type="PROSITE" id="PS50011">
    <property type="entry name" value="PROTEIN_KINASE_DOM"/>
    <property type="match status" value="1"/>
</dbReference>
<keyword evidence="7" id="KW-0472">Membrane</keyword>
<feature type="transmembrane region" description="Helical" evidence="7">
    <location>
        <begin position="328"/>
        <end position="349"/>
    </location>
</feature>
<evidence type="ECO:0000256" key="5">
    <source>
        <dbReference type="PROSITE-ProRule" id="PRU10141"/>
    </source>
</evidence>
<gene>
    <name evidence="9" type="ORF">PX52LOC_07247</name>
</gene>
<dbReference type="GO" id="GO:0005524">
    <property type="term" value="F:ATP binding"/>
    <property type="evidence" value="ECO:0007669"/>
    <property type="project" value="UniProtKB-UniRule"/>
</dbReference>
<evidence type="ECO:0000313" key="10">
    <source>
        <dbReference type="Proteomes" id="UP000324974"/>
    </source>
</evidence>
<keyword evidence="7" id="KW-0812">Transmembrane</keyword>
<dbReference type="PROSITE" id="PS00108">
    <property type="entry name" value="PROTEIN_KINASE_ST"/>
    <property type="match status" value="1"/>
</dbReference>
<keyword evidence="4 5" id="KW-0067">ATP-binding</keyword>
<keyword evidence="10" id="KW-1185">Reference proteome</keyword>
<feature type="region of interest" description="Disordered" evidence="6">
    <location>
        <begin position="289"/>
        <end position="319"/>
    </location>
</feature>
<dbReference type="Gene3D" id="1.10.510.10">
    <property type="entry name" value="Transferase(Phosphotransferase) domain 1"/>
    <property type="match status" value="1"/>
</dbReference>
<dbReference type="GO" id="GO:0004674">
    <property type="term" value="F:protein serine/threonine kinase activity"/>
    <property type="evidence" value="ECO:0007669"/>
    <property type="project" value="TreeGrafter"/>
</dbReference>
<dbReference type="InterPro" id="IPR011009">
    <property type="entry name" value="Kinase-like_dom_sf"/>
</dbReference>
<dbReference type="PANTHER" id="PTHR43289:SF6">
    <property type="entry name" value="SERINE_THREONINE-PROTEIN KINASE NEKL-3"/>
    <property type="match status" value="1"/>
</dbReference>
<dbReference type="InterPro" id="IPR000719">
    <property type="entry name" value="Prot_kinase_dom"/>
</dbReference>
<keyword evidence="1" id="KW-0808">Transferase</keyword>
<dbReference type="InterPro" id="IPR017441">
    <property type="entry name" value="Protein_kinase_ATP_BS"/>
</dbReference>
<dbReference type="SMART" id="SM00220">
    <property type="entry name" value="S_TKc"/>
    <property type="match status" value="1"/>
</dbReference>
<feature type="binding site" evidence="5">
    <location>
        <position position="57"/>
    </location>
    <ligand>
        <name>ATP</name>
        <dbReference type="ChEBI" id="CHEBI:30616"/>
    </ligand>
</feature>
<dbReference type="InterPro" id="IPR008271">
    <property type="entry name" value="Ser/Thr_kinase_AS"/>
</dbReference>
<sequence length="769" mass="84912">MDTPTQRFESSDETVVELLRLPYRLGDYELVAVIGQGGMGVVYRARHRSLESDAAVKVLNPAIAYHPSARQRFLQEARITAALRHENVVRVVHVGEAGAILYLVMELLEGESLAARLANGPPLTMADTARIGREVASALAEAHRRNLVHRDIKPGNIFLERREGAAPRTKLLDFGIARREDAESSLTSLHALIGTPRYMAPEQTNDSHVGSPADVFSLGSVLYELASGQSPFLAGSHAAVFRRVAEYDPPPLKESRPDTPERLSSLIHNCLRKDPALRPSAKVVEEQLTGVETDPDSRAWLQTAPPPPDCPTETWVRPSPARPRRRRLLAGLAAVVGVALLSVGGYCLWPSRQGNPPPLDVPPPRALIDDQTQTVLTRWKMGDPPPFEEWLRGRRIRTVRQKGEAEFQSLTAALAAVNAGEAIELLDAGPYTELDVLPDGSWGWTVPKDVGLFSRTGTVLLAQKYVVDSTIPSKNGRVCYNGPKILAESGLRLHGLTFQADAPPDDTEDASAWGVLLGGPCVIEDCLFLRPQAPRPEKHFKVLSLNFTPTVPTQLALRRCWLEGTLNTHYRNPAVRIEARVENCVFGDAAQNLWLKLANTRWAFVENVFQAGDVCAAIGTDRYRPNVGQPELLFGRNTFLARRRSPLRVERYEKGPLAPIRASLFDNSFESEDEESIHFAVSQDARESRVWATGGNWSSGRSGVEWFPMAEGKIQFASRNPLDPTFAQIVNDPPAVPEKRTRFPGAIQPDSAPPGWLRRLQDRRRAAVP</sequence>
<dbReference type="EMBL" id="CP042425">
    <property type="protein sequence ID" value="QEL20159.1"/>
    <property type="molecule type" value="Genomic_DNA"/>
</dbReference>
<evidence type="ECO:0000313" key="9">
    <source>
        <dbReference type="EMBL" id="QEL20159.1"/>
    </source>
</evidence>
<evidence type="ECO:0000256" key="7">
    <source>
        <dbReference type="SAM" id="Phobius"/>
    </source>
</evidence>
<keyword evidence="7" id="KW-1133">Transmembrane helix</keyword>
<proteinExistence type="predicted"/>
<feature type="compositionally biased region" description="Basic and acidic residues" evidence="6">
    <location>
        <begin position="759"/>
        <end position="769"/>
    </location>
</feature>
<evidence type="ECO:0000259" key="8">
    <source>
        <dbReference type="PROSITE" id="PS50011"/>
    </source>
</evidence>
<feature type="domain" description="Protein kinase" evidence="8">
    <location>
        <begin position="28"/>
        <end position="301"/>
    </location>
</feature>
<keyword evidence="3 9" id="KW-0418">Kinase</keyword>
<protein>
    <submittedName>
        <fullName evidence="9">Serine/threonine-protein kinase PknB</fullName>
    </submittedName>
</protein>
<name>A0A5C1AL80_9BACT</name>
<evidence type="ECO:0000256" key="3">
    <source>
        <dbReference type="ARBA" id="ARBA00022777"/>
    </source>
</evidence>
<evidence type="ECO:0000256" key="2">
    <source>
        <dbReference type="ARBA" id="ARBA00022741"/>
    </source>
</evidence>
<dbReference type="OrthoDB" id="9801841at2"/>
<dbReference type="Pfam" id="PF00069">
    <property type="entry name" value="Pkinase"/>
    <property type="match status" value="1"/>
</dbReference>
<dbReference type="PANTHER" id="PTHR43289">
    <property type="entry name" value="MITOGEN-ACTIVATED PROTEIN KINASE KINASE KINASE 20-RELATED"/>
    <property type="match status" value="1"/>
</dbReference>
<dbReference type="Proteomes" id="UP000324974">
    <property type="component" value="Chromosome"/>
</dbReference>
<accession>A0A5C1AL80</accession>
<dbReference type="AlphaFoldDB" id="A0A5C1AL80"/>
<dbReference type="CDD" id="cd14014">
    <property type="entry name" value="STKc_PknB_like"/>
    <property type="match status" value="1"/>
</dbReference>
<evidence type="ECO:0000256" key="4">
    <source>
        <dbReference type="ARBA" id="ARBA00022840"/>
    </source>
</evidence>
<dbReference type="PROSITE" id="PS00107">
    <property type="entry name" value="PROTEIN_KINASE_ATP"/>
    <property type="match status" value="1"/>
</dbReference>
<evidence type="ECO:0000256" key="1">
    <source>
        <dbReference type="ARBA" id="ARBA00022679"/>
    </source>
</evidence>